<dbReference type="AlphaFoldDB" id="A0A4Z0H823"/>
<comment type="caution">
    <text evidence="2">The sequence shown here is derived from an EMBL/GenBank/DDBJ whole genome shotgun (WGS) entry which is preliminary data.</text>
</comment>
<reference evidence="2 3" key="1">
    <citation type="submission" date="2019-03" db="EMBL/GenBank/DDBJ databases">
        <authorList>
            <person name="Gonzalez-Pimentel J.L."/>
        </authorList>
    </citation>
    <scope>NUCLEOTIDE SEQUENCE [LARGE SCALE GENOMIC DNA]</scope>
    <source>
        <strain evidence="2 3">JCM 31289</strain>
    </source>
</reference>
<gene>
    <name evidence="2" type="ORF">E4099_11830</name>
</gene>
<sequence>MRQHCSSWTLNPVKTQALPQPPALPPSVPQAGDFPVAEHAHAHTIKLPVWHREQDLELAEKYVPPHRWWIALAEGTPPRESSRY</sequence>
<keyword evidence="3" id="KW-1185">Reference proteome</keyword>
<evidence type="ECO:0000313" key="3">
    <source>
        <dbReference type="Proteomes" id="UP000297948"/>
    </source>
</evidence>
<evidence type="ECO:0000256" key="1">
    <source>
        <dbReference type="SAM" id="MobiDB-lite"/>
    </source>
</evidence>
<feature type="region of interest" description="Disordered" evidence="1">
    <location>
        <begin position="1"/>
        <end position="33"/>
    </location>
</feature>
<evidence type="ECO:0000313" key="2">
    <source>
        <dbReference type="EMBL" id="TGB11631.1"/>
    </source>
</evidence>
<dbReference type="EMBL" id="SRID01000083">
    <property type="protein sequence ID" value="TGB11631.1"/>
    <property type="molecule type" value="Genomic_DNA"/>
</dbReference>
<feature type="compositionally biased region" description="Pro residues" evidence="1">
    <location>
        <begin position="19"/>
        <end position="28"/>
    </location>
</feature>
<dbReference type="Proteomes" id="UP000297948">
    <property type="component" value="Unassembled WGS sequence"/>
</dbReference>
<proteinExistence type="predicted"/>
<organism evidence="2 3">
    <name type="scientific">Streptomyces palmae</name>
    <dbReference type="NCBI Taxonomy" id="1701085"/>
    <lineage>
        <taxon>Bacteria</taxon>
        <taxon>Bacillati</taxon>
        <taxon>Actinomycetota</taxon>
        <taxon>Actinomycetes</taxon>
        <taxon>Kitasatosporales</taxon>
        <taxon>Streptomycetaceae</taxon>
        <taxon>Streptomyces</taxon>
    </lineage>
</organism>
<protein>
    <submittedName>
        <fullName evidence="2">Uncharacterized protein</fullName>
    </submittedName>
</protein>
<feature type="compositionally biased region" description="Polar residues" evidence="1">
    <location>
        <begin position="1"/>
        <end position="14"/>
    </location>
</feature>
<accession>A0A4Z0H823</accession>
<dbReference type="OrthoDB" id="9804264at2"/>
<dbReference type="RefSeq" id="WP_135338963.1">
    <property type="nucleotide sequence ID" value="NZ_JBHLTX010000058.1"/>
</dbReference>
<name>A0A4Z0H823_9ACTN</name>